<keyword evidence="2" id="KW-1185">Reference proteome</keyword>
<proteinExistence type="predicted"/>
<sequence>MIRIVNRFRSLLNKHWMPMNVNCGWKRSARWKSWQPWNYPGPRGERRSFGMRLCRNESWSIDGVMTVGKSCKSPVHHRHSPSRSAKRATITRAATPSNYLFVASVSRL</sequence>
<reference evidence="1" key="1">
    <citation type="submission" date="2019-05" db="EMBL/GenBank/DDBJ databases">
        <title>Annotation for the trematode Paragonimus heterotremus.</title>
        <authorList>
            <person name="Choi Y.-J."/>
        </authorList>
    </citation>
    <scope>NUCLEOTIDE SEQUENCE</scope>
    <source>
        <strain evidence="1">LC</strain>
    </source>
</reference>
<comment type="caution">
    <text evidence="1">The sequence shown here is derived from an EMBL/GenBank/DDBJ whole genome shotgun (WGS) entry which is preliminary data.</text>
</comment>
<name>A0A8J4SIR6_9TREM</name>
<evidence type="ECO:0000313" key="2">
    <source>
        <dbReference type="Proteomes" id="UP000748531"/>
    </source>
</evidence>
<evidence type="ECO:0000313" key="1">
    <source>
        <dbReference type="EMBL" id="KAF5394605.1"/>
    </source>
</evidence>
<organism evidence="1 2">
    <name type="scientific">Paragonimus heterotremus</name>
    <dbReference type="NCBI Taxonomy" id="100268"/>
    <lineage>
        <taxon>Eukaryota</taxon>
        <taxon>Metazoa</taxon>
        <taxon>Spiralia</taxon>
        <taxon>Lophotrochozoa</taxon>
        <taxon>Platyhelminthes</taxon>
        <taxon>Trematoda</taxon>
        <taxon>Digenea</taxon>
        <taxon>Plagiorchiida</taxon>
        <taxon>Troglotremata</taxon>
        <taxon>Troglotrematidae</taxon>
        <taxon>Paragonimus</taxon>
    </lineage>
</organism>
<dbReference type="AlphaFoldDB" id="A0A8J4SIR6"/>
<accession>A0A8J4SIR6</accession>
<gene>
    <name evidence="1" type="ORF">PHET_10981</name>
</gene>
<dbReference type="EMBL" id="LUCH01018068">
    <property type="protein sequence ID" value="KAF5394605.1"/>
    <property type="molecule type" value="Genomic_DNA"/>
</dbReference>
<protein>
    <submittedName>
        <fullName evidence="1">Uncharacterized protein</fullName>
    </submittedName>
</protein>
<dbReference type="Proteomes" id="UP000748531">
    <property type="component" value="Unassembled WGS sequence"/>
</dbReference>